<feature type="region of interest" description="Disordered" evidence="1">
    <location>
        <begin position="1"/>
        <end position="84"/>
    </location>
</feature>
<feature type="region of interest" description="Disordered" evidence="1">
    <location>
        <begin position="606"/>
        <end position="626"/>
    </location>
</feature>
<feature type="region of interest" description="Disordered" evidence="1">
    <location>
        <begin position="312"/>
        <end position="412"/>
    </location>
</feature>
<organism evidence="2 3">
    <name type="scientific">Lophiotrema nucula</name>
    <dbReference type="NCBI Taxonomy" id="690887"/>
    <lineage>
        <taxon>Eukaryota</taxon>
        <taxon>Fungi</taxon>
        <taxon>Dikarya</taxon>
        <taxon>Ascomycota</taxon>
        <taxon>Pezizomycotina</taxon>
        <taxon>Dothideomycetes</taxon>
        <taxon>Pleosporomycetidae</taxon>
        <taxon>Pleosporales</taxon>
        <taxon>Lophiotremataceae</taxon>
        <taxon>Lophiotrema</taxon>
    </lineage>
</organism>
<feature type="compositionally biased region" description="Basic residues" evidence="1">
    <location>
        <begin position="186"/>
        <end position="196"/>
    </location>
</feature>
<evidence type="ECO:0000313" key="2">
    <source>
        <dbReference type="EMBL" id="KAF2117991.1"/>
    </source>
</evidence>
<reference evidence="2" key="1">
    <citation type="journal article" date="2020" name="Stud. Mycol.">
        <title>101 Dothideomycetes genomes: a test case for predicting lifestyles and emergence of pathogens.</title>
        <authorList>
            <person name="Haridas S."/>
            <person name="Albert R."/>
            <person name="Binder M."/>
            <person name="Bloem J."/>
            <person name="Labutti K."/>
            <person name="Salamov A."/>
            <person name="Andreopoulos B."/>
            <person name="Baker S."/>
            <person name="Barry K."/>
            <person name="Bills G."/>
            <person name="Bluhm B."/>
            <person name="Cannon C."/>
            <person name="Castanera R."/>
            <person name="Culley D."/>
            <person name="Daum C."/>
            <person name="Ezra D."/>
            <person name="Gonzalez J."/>
            <person name="Henrissat B."/>
            <person name="Kuo A."/>
            <person name="Liang C."/>
            <person name="Lipzen A."/>
            <person name="Lutzoni F."/>
            <person name="Magnuson J."/>
            <person name="Mondo S."/>
            <person name="Nolan M."/>
            <person name="Ohm R."/>
            <person name="Pangilinan J."/>
            <person name="Park H.-J."/>
            <person name="Ramirez L."/>
            <person name="Alfaro M."/>
            <person name="Sun H."/>
            <person name="Tritt A."/>
            <person name="Yoshinaga Y."/>
            <person name="Zwiers L.-H."/>
            <person name="Turgeon B."/>
            <person name="Goodwin S."/>
            <person name="Spatafora J."/>
            <person name="Crous P."/>
            <person name="Grigoriev I."/>
        </authorList>
    </citation>
    <scope>NUCLEOTIDE SEQUENCE</scope>
    <source>
        <strain evidence="2">CBS 627.86</strain>
    </source>
</reference>
<feature type="region of interest" description="Disordered" evidence="1">
    <location>
        <begin position="855"/>
        <end position="880"/>
    </location>
</feature>
<feature type="compositionally biased region" description="Polar residues" evidence="1">
    <location>
        <begin position="201"/>
        <end position="227"/>
    </location>
</feature>
<dbReference type="EMBL" id="ML977318">
    <property type="protein sequence ID" value="KAF2117991.1"/>
    <property type="molecule type" value="Genomic_DNA"/>
</dbReference>
<feature type="compositionally biased region" description="Basic and acidic residues" evidence="1">
    <location>
        <begin position="957"/>
        <end position="968"/>
    </location>
</feature>
<sequence length="1136" mass="125040">MAPQLCCTAEEEGRSDSPQLPNARISDATTPAKRPLIPKRTPSHGSRFTSARSEDLHELRQIFDNAKDHGSNENSPANPGILHFKRPSVHSLHSLHKVKSMQAFIKRKLSKDLSKGPPPHFKDKGKKKAQSDAEPDTVIRIPRDGPNLQVRITKDDLRKDLLSDKKPQEGGYDSDAEVLDDIAKNIGRRSPSKRPSLHSIDWTSSPGSKHTTPSSAKEQSNVRQGPESQFYQLKPSHLNATTPIAAMFSQFTSSPNLRIINPKEREQKLRRSHSATSIRNSNPSSLLPIRLPSITSNDDAPWSASMHESLRLSRFPDPPTAEPSKASSKKETAVQTPRKLAQIVSSDDDNPTKPTRALSGETTLQIHIQQPTSPRSSSSIKGTNNQAKENTTREDSTESKDSEDVEGPSSARNSVHLYSMRISHHLRSGSLLSWDALAAEAPEMPTPPTAFYNRHASNASNLSHANHLSSKARHQRQSSSSGFASSRVPSKWGKVLHSEQNIRNGRDLLEDESSIYSSRPQSPPDSFFASASRGNLSLSASVANFESSKTTISSLPKSNTVTFDQTDDEETPRPKHRYGVTNIEVAKGSSSKDKLVSSPLARNNSVANTKKSKFREEFSPSPPKKKIIPSASIMQFLRSKKSIRSRSDTSLGLGAKMDGPSDGQPSGTSHERRLSKSMVSLQTEQAALGKDRDAIPMWERALKAHQEERASMFLPGNKALAVRGSPFRDRSGSIGKPVSTHSAEEPEQSPKQASKRSSLPTMHGAHLVTNPFMRRSALIQPSPGSASPGQQVPVDFHKQVDTKESVGAWGRYPSHTREERTGSAGKADDVQPRDFALEKAIQFARGDDEEIDPMVRVQTPPLPGGKKRKKRTGSARITKSHSMTFGKTFLKNYARIFRSQSTEFRRHGHGHRSSITAGGTLQYPELEILPDVFHPGIAEELARGSLRDHGPSQNDEGADKKGKQRADDSQATLRPRQRSDSNPGRPSFDGGNDADPQDKARVWSVYYEDCIPNFPRVSLDAALELQNFLPRRISTSSRKIPSRQVSVRSNTMPGRLTHSRARSRLSRASIVSGVPSFEDGGGVDGRSIVSVRRSTLDLIQMYRDQEVLERERVLSLVRMESRKEDSGVGVSVGVKA</sequence>
<feature type="region of interest" description="Disordered" evidence="1">
    <location>
        <begin position="465"/>
        <end position="489"/>
    </location>
</feature>
<evidence type="ECO:0000256" key="1">
    <source>
        <dbReference type="SAM" id="MobiDB-lite"/>
    </source>
</evidence>
<keyword evidence="3" id="KW-1185">Reference proteome</keyword>
<feature type="compositionally biased region" description="Low complexity" evidence="1">
    <location>
        <begin position="478"/>
        <end position="489"/>
    </location>
</feature>
<feature type="compositionally biased region" description="Basic and acidic residues" evidence="1">
    <location>
        <begin position="159"/>
        <end position="168"/>
    </location>
</feature>
<feature type="region of interest" description="Disordered" evidence="1">
    <location>
        <begin position="553"/>
        <end position="575"/>
    </location>
</feature>
<feature type="region of interest" description="Disordered" evidence="1">
    <location>
        <begin position="109"/>
        <end position="147"/>
    </location>
</feature>
<dbReference type="AlphaFoldDB" id="A0A6A5ZI16"/>
<feature type="region of interest" description="Disordered" evidence="1">
    <location>
        <begin position="944"/>
        <end position="996"/>
    </location>
</feature>
<feature type="compositionally biased region" description="Polar residues" evidence="1">
    <location>
        <begin position="553"/>
        <end position="564"/>
    </location>
</feature>
<dbReference type="Proteomes" id="UP000799770">
    <property type="component" value="Unassembled WGS sequence"/>
</dbReference>
<feature type="region of interest" description="Disordered" evidence="1">
    <location>
        <begin position="159"/>
        <end position="178"/>
    </location>
</feature>
<feature type="compositionally biased region" description="Polar residues" evidence="1">
    <location>
        <begin position="360"/>
        <end position="389"/>
    </location>
</feature>
<proteinExistence type="predicted"/>
<dbReference type="OrthoDB" id="3437384at2759"/>
<accession>A0A6A5ZI16</accession>
<feature type="compositionally biased region" description="Polar residues" evidence="1">
    <location>
        <begin position="274"/>
        <end position="285"/>
    </location>
</feature>
<feature type="region of interest" description="Disordered" evidence="1">
    <location>
        <begin position="265"/>
        <end position="293"/>
    </location>
</feature>
<gene>
    <name evidence="2" type="ORF">BDV96DRAFT_611560</name>
</gene>
<feature type="region of interest" description="Disordered" evidence="1">
    <location>
        <begin position="722"/>
        <end position="761"/>
    </location>
</feature>
<protein>
    <submittedName>
        <fullName evidence="2">Uncharacterized protein</fullName>
    </submittedName>
</protein>
<feature type="region of interest" description="Disordered" evidence="1">
    <location>
        <begin position="185"/>
        <end position="227"/>
    </location>
</feature>
<feature type="region of interest" description="Disordered" evidence="1">
    <location>
        <begin position="638"/>
        <end position="688"/>
    </location>
</feature>
<name>A0A6A5ZI16_9PLEO</name>
<evidence type="ECO:0000313" key="3">
    <source>
        <dbReference type="Proteomes" id="UP000799770"/>
    </source>
</evidence>
<feature type="compositionally biased region" description="Basic and acidic residues" evidence="1">
    <location>
        <begin position="52"/>
        <end position="71"/>
    </location>
</feature>
<feature type="compositionally biased region" description="Polar residues" evidence="1">
    <location>
        <begin position="749"/>
        <end position="760"/>
    </location>
</feature>
<feature type="compositionally biased region" description="Basic and acidic residues" evidence="1">
    <location>
        <begin position="390"/>
        <end position="402"/>
    </location>
</feature>